<reference evidence="4 5" key="1">
    <citation type="journal article" date="2016" name="Nat. Commun.">
        <title>Thousands of microbial genomes shed light on interconnected biogeochemical processes in an aquifer system.</title>
        <authorList>
            <person name="Anantharaman K."/>
            <person name="Brown C.T."/>
            <person name="Hug L.A."/>
            <person name="Sharon I."/>
            <person name="Castelle C.J."/>
            <person name="Probst A.J."/>
            <person name="Thomas B.C."/>
            <person name="Singh A."/>
            <person name="Wilkins M.J."/>
            <person name="Karaoz U."/>
            <person name="Brodie E.L."/>
            <person name="Williams K.H."/>
            <person name="Hubbard S.S."/>
            <person name="Banfield J.F."/>
        </authorList>
    </citation>
    <scope>NUCLEOTIDE SEQUENCE [LARGE SCALE GENOMIC DNA]</scope>
</reference>
<dbReference type="Pfam" id="PF00486">
    <property type="entry name" value="Trans_reg_C"/>
    <property type="match status" value="1"/>
</dbReference>
<dbReference type="GO" id="GO:0000160">
    <property type="term" value="P:phosphorelay signal transduction system"/>
    <property type="evidence" value="ECO:0007669"/>
    <property type="project" value="InterPro"/>
</dbReference>
<evidence type="ECO:0000256" key="2">
    <source>
        <dbReference type="PROSITE-ProRule" id="PRU01091"/>
    </source>
</evidence>
<gene>
    <name evidence="4" type="ORF">A2628_04020</name>
</gene>
<dbReference type="PROSITE" id="PS51755">
    <property type="entry name" value="OMPR_PHOB"/>
    <property type="match status" value="1"/>
</dbReference>
<dbReference type="CDD" id="cd00383">
    <property type="entry name" value="trans_reg_C"/>
    <property type="match status" value="1"/>
</dbReference>
<evidence type="ECO:0000256" key="1">
    <source>
        <dbReference type="ARBA" id="ARBA00023125"/>
    </source>
</evidence>
<organism evidence="4 5">
    <name type="scientific">Candidatus Woesebacteria bacterium RIFCSPHIGHO2_01_FULL_40_22</name>
    <dbReference type="NCBI Taxonomy" id="1802499"/>
    <lineage>
        <taxon>Bacteria</taxon>
        <taxon>Candidatus Woeseibacteriota</taxon>
    </lineage>
</organism>
<evidence type="ECO:0000259" key="3">
    <source>
        <dbReference type="PROSITE" id="PS51755"/>
    </source>
</evidence>
<dbReference type="GO" id="GO:0006355">
    <property type="term" value="P:regulation of DNA-templated transcription"/>
    <property type="evidence" value="ECO:0007669"/>
    <property type="project" value="InterPro"/>
</dbReference>
<proteinExistence type="predicted"/>
<dbReference type="GO" id="GO:0003677">
    <property type="term" value="F:DNA binding"/>
    <property type="evidence" value="ECO:0007669"/>
    <property type="project" value="UniProtKB-UniRule"/>
</dbReference>
<evidence type="ECO:0000313" key="5">
    <source>
        <dbReference type="Proteomes" id="UP000179221"/>
    </source>
</evidence>
<feature type="DNA-binding region" description="OmpR/PhoB-type" evidence="2">
    <location>
        <begin position="244"/>
        <end position="344"/>
    </location>
</feature>
<dbReference type="Proteomes" id="UP000179221">
    <property type="component" value="Unassembled WGS sequence"/>
</dbReference>
<dbReference type="Gene3D" id="1.10.10.10">
    <property type="entry name" value="Winged helix-like DNA-binding domain superfamily/Winged helix DNA-binding domain"/>
    <property type="match status" value="1"/>
</dbReference>
<protein>
    <recommendedName>
        <fullName evidence="3">OmpR/PhoB-type domain-containing protein</fullName>
    </recommendedName>
</protein>
<dbReference type="SUPFAM" id="SSF46894">
    <property type="entry name" value="C-terminal effector domain of the bipartite response regulators"/>
    <property type="match status" value="1"/>
</dbReference>
<feature type="domain" description="OmpR/PhoB-type" evidence="3">
    <location>
        <begin position="244"/>
        <end position="344"/>
    </location>
</feature>
<dbReference type="InterPro" id="IPR016032">
    <property type="entry name" value="Sig_transdc_resp-reg_C-effctor"/>
</dbReference>
<dbReference type="InterPro" id="IPR001867">
    <property type="entry name" value="OmpR/PhoB-type_DNA-bd"/>
</dbReference>
<dbReference type="AlphaFoldDB" id="A0A1F7YIS7"/>
<evidence type="ECO:0000313" key="4">
    <source>
        <dbReference type="EMBL" id="OGM27177.1"/>
    </source>
</evidence>
<dbReference type="SMART" id="SM00862">
    <property type="entry name" value="Trans_reg_C"/>
    <property type="match status" value="1"/>
</dbReference>
<sequence length="344" mass="39829">MKIKTTWEYSLETEAKRVIHCAHQMVVGFYRVNNFYVLPLDLKTHSSNIVLFPDLPYHKIPRFWNKAKKVDVTTLPIKADRRIVDEVKLLLEKERLPKPNYHHIKKGWGKASNTILEKLNDLIPKAFDRIGEIIIYPTVLGTSCSFNILSEKDSIIYIWLREDRDIYSIVEAIITSITRKEAFDELHATWSESEFLSDWLVTKSALATAIAKYQKRSNYLPTLKGTRGKQNAQLLKESDEFYKKLGLPINSKVFNLNGRTPEINKKQIEDLTNTEKNILRLLIENADNVVTFDKIADYLFPDSANFSLYAISKTIQRLRDKLEENGISGSYIQTLRGRGYLLKN</sequence>
<name>A0A1F7YIS7_9BACT</name>
<accession>A0A1F7YIS7</accession>
<keyword evidence="1 2" id="KW-0238">DNA-binding</keyword>
<dbReference type="InterPro" id="IPR036388">
    <property type="entry name" value="WH-like_DNA-bd_sf"/>
</dbReference>
<dbReference type="EMBL" id="MGGL01000005">
    <property type="protein sequence ID" value="OGM27177.1"/>
    <property type="molecule type" value="Genomic_DNA"/>
</dbReference>
<comment type="caution">
    <text evidence="4">The sequence shown here is derived from an EMBL/GenBank/DDBJ whole genome shotgun (WGS) entry which is preliminary data.</text>
</comment>